<name>A0ABW1S7T4_9PROT</name>
<evidence type="ECO:0000313" key="4">
    <source>
        <dbReference type="Proteomes" id="UP001596303"/>
    </source>
</evidence>
<sequence length="282" mass="30326">MQMSTLRNVCFAAILSASLAPAGWSDEVTPEEAAATQDAGAEAETLAPSDEALSETAALIGHARLSAETLRDAARRILSGEGNRKTDETRRLVAGWANTMSYKLTNGLKALAASEANVLKAEAKQLKKLEKERGQIRDAIVDMEANLKVLKASQQPRAVDMEIENFEKALDELRMAIADVDATRTATLEFGFAEPLDQPAYNVVMGRVTTLVESHNITLIAPEEDYGVRLLLKGAVPADMGSDEVRNLIPQLFAPVDAAAEGEPAGQVTELPQPDFIAIELD</sequence>
<keyword evidence="4" id="KW-1185">Reference proteome</keyword>
<dbReference type="RefSeq" id="WP_377377094.1">
    <property type="nucleotide sequence ID" value="NZ_JBHSSW010000005.1"/>
</dbReference>
<reference evidence="4" key="1">
    <citation type="journal article" date="2019" name="Int. J. Syst. Evol. Microbiol.">
        <title>The Global Catalogue of Microorganisms (GCM) 10K type strain sequencing project: providing services to taxonomists for standard genome sequencing and annotation.</title>
        <authorList>
            <consortium name="The Broad Institute Genomics Platform"/>
            <consortium name="The Broad Institute Genome Sequencing Center for Infectious Disease"/>
            <person name="Wu L."/>
            <person name="Ma J."/>
        </authorList>
    </citation>
    <scope>NUCLEOTIDE SEQUENCE [LARGE SCALE GENOMIC DNA]</scope>
    <source>
        <strain evidence="4">CGMCC-1.15741</strain>
    </source>
</reference>
<keyword evidence="2" id="KW-0732">Signal</keyword>
<comment type="caution">
    <text evidence="3">The sequence shown here is derived from an EMBL/GenBank/DDBJ whole genome shotgun (WGS) entry which is preliminary data.</text>
</comment>
<evidence type="ECO:0000256" key="2">
    <source>
        <dbReference type="SAM" id="SignalP"/>
    </source>
</evidence>
<dbReference type="Proteomes" id="UP001596303">
    <property type="component" value="Unassembled WGS sequence"/>
</dbReference>
<proteinExistence type="predicted"/>
<gene>
    <name evidence="3" type="ORF">ACFQDM_06685</name>
</gene>
<protein>
    <submittedName>
        <fullName evidence="3">Uncharacterized protein</fullName>
    </submittedName>
</protein>
<evidence type="ECO:0000313" key="3">
    <source>
        <dbReference type="EMBL" id="MFC6197757.1"/>
    </source>
</evidence>
<keyword evidence="1" id="KW-0175">Coiled coil</keyword>
<accession>A0ABW1S7T4</accession>
<feature type="signal peptide" evidence="2">
    <location>
        <begin position="1"/>
        <end position="22"/>
    </location>
</feature>
<organism evidence="3 4">
    <name type="scientific">Ponticaulis profundi</name>
    <dbReference type="NCBI Taxonomy" id="2665222"/>
    <lineage>
        <taxon>Bacteria</taxon>
        <taxon>Pseudomonadati</taxon>
        <taxon>Pseudomonadota</taxon>
        <taxon>Alphaproteobacteria</taxon>
        <taxon>Hyphomonadales</taxon>
        <taxon>Hyphomonadaceae</taxon>
        <taxon>Ponticaulis</taxon>
    </lineage>
</organism>
<dbReference type="EMBL" id="JBHSSW010000005">
    <property type="protein sequence ID" value="MFC6197757.1"/>
    <property type="molecule type" value="Genomic_DNA"/>
</dbReference>
<feature type="coiled-coil region" evidence="1">
    <location>
        <begin position="109"/>
        <end position="183"/>
    </location>
</feature>
<evidence type="ECO:0000256" key="1">
    <source>
        <dbReference type="SAM" id="Coils"/>
    </source>
</evidence>
<feature type="chain" id="PRO_5047107850" evidence="2">
    <location>
        <begin position="23"/>
        <end position="282"/>
    </location>
</feature>